<keyword evidence="5" id="KW-0677">Repeat</keyword>
<dbReference type="Pfam" id="PF00571">
    <property type="entry name" value="CBS"/>
    <property type="match status" value="2"/>
</dbReference>
<dbReference type="RefSeq" id="WP_036944352.1">
    <property type="nucleotide sequence ID" value="NZ_JQKC01000027.1"/>
</dbReference>
<evidence type="ECO:0000256" key="10">
    <source>
        <dbReference type="PROSITE-ProRule" id="PRU01193"/>
    </source>
</evidence>
<dbReference type="SUPFAM" id="SSF54631">
    <property type="entry name" value="CBS-domain pair"/>
    <property type="match status" value="1"/>
</dbReference>
<dbReference type="PROSITE" id="PS51846">
    <property type="entry name" value="CNNM"/>
    <property type="match status" value="1"/>
</dbReference>
<feature type="transmembrane region" description="Helical" evidence="11">
    <location>
        <begin position="98"/>
        <end position="123"/>
    </location>
</feature>
<feature type="domain" description="CBS" evidence="12">
    <location>
        <begin position="285"/>
        <end position="342"/>
    </location>
</feature>
<keyword evidence="15" id="KW-1185">Reference proteome</keyword>
<evidence type="ECO:0000256" key="5">
    <source>
        <dbReference type="ARBA" id="ARBA00022737"/>
    </source>
</evidence>
<feature type="domain" description="CNNM transmembrane" evidence="13">
    <location>
        <begin position="1"/>
        <end position="202"/>
    </location>
</feature>
<dbReference type="InterPro" id="IPR046342">
    <property type="entry name" value="CBS_dom_sf"/>
</dbReference>
<protein>
    <submittedName>
        <fullName evidence="14">Putative signal transduction protein with CBS domain containing protein</fullName>
    </submittedName>
</protein>
<dbReference type="OrthoDB" id="9798188at2"/>
<dbReference type="SMART" id="SM00116">
    <property type="entry name" value="CBS"/>
    <property type="match status" value="2"/>
</dbReference>
<keyword evidence="8 10" id="KW-0472">Membrane</keyword>
<dbReference type="InterPro" id="IPR016169">
    <property type="entry name" value="FAD-bd_PCMH_sub2"/>
</dbReference>
<feature type="domain" description="CBS" evidence="12">
    <location>
        <begin position="221"/>
        <end position="281"/>
    </location>
</feature>
<feature type="transmembrane region" description="Helical" evidence="11">
    <location>
        <begin position="6"/>
        <end position="28"/>
    </location>
</feature>
<evidence type="ECO:0000259" key="13">
    <source>
        <dbReference type="PROSITE" id="PS51846"/>
    </source>
</evidence>
<dbReference type="Pfam" id="PF01595">
    <property type="entry name" value="CNNM"/>
    <property type="match status" value="1"/>
</dbReference>
<accession>A0A0L6JKW7</accession>
<dbReference type="SUPFAM" id="SSF56176">
    <property type="entry name" value="FAD-binding/transporter-associated domain-like"/>
    <property type="match status" value="1"/>
</dbReference>
<dbReference type="Gene3D" id="3.10.580.10">
    <property type="entry name" value="CBS-domain"/>
    <property type="match status" value="1"/>
</dbReference>
<comment type="similarity">
    <text evidence="2">Belongs to the UPF0053 family.</text>
</comment>
<evidence type="ECO:0000256" key="3">
    <source>
        <dbReference type="ARBA" id="ARBA00022475"/>
    </source>
</evidence>
<comment type="subcellular location">
    <subcellularLocation>
        <location evidence="1">Cell membrane</location>
        <topology evidence="1">Multi-pass membrane protein</topology>
    </subcellularLocation>
</comment>
<dbReference type="GO" id="GO:0050660">
    <property type="term" value="F:flavin adenine dinucleotide binding"/>
    <property type="evidence" value="ECO:0007669"/>
    <property type="project" value="InterPro"/>
</dbReference>
<dbReference type="CDD" id="cd04590">
    <property type="entry name" value="CBS_pair_CorC_HlyC_assoc"/>
    <property type="match status" value="1"/>
</dbReference>
<dbReference type="PROSITE" id="PS51371">
    <property type="entry name" value="CBS"/>
    <property type="match status" value="2"/>
</dbReference>
<keyword evidence="7 9" id="KW-0129">CBS domain</keyword>
<evidence type="ECO:0000256" key="2">
    <source>
        <dbReference type="ARBA" id="ARBA00006337"/>
    </source>
</evidence>
<evidence type="ECO:0000256" key="4">
    <source>
        <dbReference type="ARBA" id="ARBA00022692"/>
    </source>
</evidence>
<dbReference type="FunFam" id="3.10.580.10:FF:000002">
    <property type="entry name" value="Magnesium/cobalt efflux protein CorC"/>
    <property type="match status" value="1"/>
</dbReference>
<comment type="caution">
    <text evidence="14">The sequence shown here is derived from an EMBL/GenBank/DDBJ whole genome shotgun (WGS) entry which is preliminary data.</text>
</comment>
<dbReference type="eggNOG" id="COG1253">
    <property type="taxonomic scope" value="Bacteria"/>
</dbReference>
<feature type="transmembrane region" description="Helical" evidence="11">
    <location>
        <begin position="135"/>
        <end position="157"/>
    </location>
</feature>
<dbReference type="Pfam" id="PF03471">
    <property type="entry name" value="CorC_HlyC"/>
    <property type="match status" value="1"/>
</dbReference>
<sequence length="439" mass="49708">MIIVINILLVLFFVLMNAFFVCAEFALVKVRKSRLEVLVSTGSVPAKFAYKVVSDLNSYLSACQLGITLASLALGWIGEPTVSKMIGPLLHQFGLSESTIHSISIFLGFFIITGLHIVLGELVPKSLAIISSEKFSIATGLPLFLFYRATYPIMWLFNHTTNFILKLMGYSMVEEHEAAHTDDEIKILVEESYKHGLIDKTEYTYVDNIFEFTDKQVKDIMIPRMDMVCVYKEDSFETILKMAMDEKYTRYPVCEGDKDNVVGFIHIRDLYEQKIRKNIKNIDGFIRSIISVPESMPINEMLKRFKKEKKNIAVVIDEYGGTAGMVTIEDVLEEIVGDLNDEYDEEEDKEIDVIDEKSFVAKGIVDLDKVADLTGAELPVDEYDTLSGFLIGQLGRIPSEEEKPVIEFGGFVFKMEKVEDKRVLLVKISKIENVVSSNE</sequence>
<dbReference type="Proteomes" id="UP000036923">
    <property type="component" value="Unassembled WGS sequence"/>
</dbReference>
<reference evidence="15" key="1">
    <citation type="submission" date="2015-07" db="EMBL/GenBank/DDBJ databases">
        <title>Near-Complete Genome Sequence of the Cellulolytic Bacterium Bacteroides (Pseudobacteroides) cellulosolvens ATCC 35603.</title>
        <authorList>
            <person name="Dassa B."/>
            <person name="Utturkar S.M."/>
            <person name="Klingeman D.M."/>
            <person name="Hurt R.A."/>
            <person name="Keller M."/>
            <person name="Xu J."/>
            <person name="Reddy Y.H.K."/>
            <person name="Borovok I."/>
            <person name="Grinberg I.R."/>
            <person name="Lamed R."/>
            <person name="Zhivin O."/>
            <person name="Bayer E.A."/>
            <person name="Brown S.D."/>
        </authorList>
    </citation>
    <scope>NUCLEOTIDE SEQUENCE [LARGE SCALE GENOMIC DNA]</scope>
    <source>
        <strain evidence="15">DSM 2933</strain>
    </source>
</reference>
<evidence type="ECO:0000256" key="1">
    <source>
        <dbReference type="ARBA" id="ARBA00004651"/>
    </source>
</evidence>
<dbReference type="STRING" id="398512.Bccel_1289"/>
<dbReference type="InterPro" id="IPR036318">
    <property type="entry name" value="FAD-bd_PCMH-like_sf"/>
</dbReference>
<dbReference type="InterPro" id="IPR000644">
    <property type="entry name" value="CBS_dom"/>
</dbReference>
<dbReference type="AlphaFoldDB" id="A0A0L6JKW7"/>
<evidence type="ECO:0000256" key="9">
    <source>
        <dbReference type="PROSITE-ProRule" id="PRU00703"/>
    </source>
</evidence>
<dbReference type="PANTHER" id="PTHR43099:SF2">
    <property type="entry name" value="UPF0053 PROTEIN YRKA"/>
    <property type="match status" value="1"/>
</dbReference>
<evidence type="ECO:0000313" key="14">
    <source>
        <dbReference type="EMBL" id="KNY26027.1"/>
    </source>
</evidence>
<dbReference type="SMART" id="SM01091">
    <property type="entry name" value="CorC_HlyC"/>
    <property type="match status" value="1"/>
</dbReference>
<name>A0A0L6JKW7_9FIRM</name>
<dbReference type="InterPro" id="IPR051676">
    <property type="entry name" value="UPF0053_domain"/>
</dbReference>
<evidence type="ECO:0000256" key="8">
    <source>
        <dbReference type="ARBA" id="ARBA00023136"/>
    </source>
</evidence>
<dbReference type="Gene3D" id="3.30.465.10">
    <property type="match status" value="1"/>
</dbReference>
<dbReference type="InterPro" id="IPR005170">
    <property type="entry name" value="Transptr-assoc_dom"/>
</dbReference>
<dbReference type="InterPro" id="IPR044751">
    <property type="entry name" value="Ion_transp-like_CBS"/>
</dbReference>
<dbReference type="GO" id="GO:0005886">
    <property type="term" value="C:plasma membrane"/>
    <property type="evidence" value="ECO:0007669"/>
    <property type="project" value="UniProtKB-SubCell"/>
</dbReference>
<evidence type="ECO:0000256" key="7">
    <source>
        <dbReference type="ARBA" id="ARBA00023122"/>
    </source>
</evidence>
<organism evidence="14 15">
    <name type="scientific">Pseudobacteroides cellulosolvens ATCC 35603 = DSM 2933</name>
    <dbReference type="NCBI Taxonomy" id="398512"/>
    <lineage>
        <taxon>Bacteria</taxon>
        <taxon>Bacillati</taxon>
        <taxon>Bacillota</taxon>
        <taxon>Clostridia</taxon>
        <taxon>Eubacteriales</taxon>
        <taxon>Oscillospiraceae</taxon>
        <taxon>Pseudobacteroides</taxon>
    </lineage>
</organism>
<dbReference type="EMBL" id="LGTC01000001">
    <property type="protein sequence ID" value="KNY26027.1"/>
    <property type="molecule type" value="Genomic_DNA"/>
</dbReference>
<keyword evidence="6 10" id="KW-1133">Transmembrane helix</keyword>
<evidence type="ECO:0000256" key="11">
    <source>
        <dbReference type="SAM" id="Phobius"/>
    </source>
</evidence>
<evidence type="ECO:0000256" key="6">
    <source>
        <dbReference type="ARBA" id="ARBA00022989"/>
    </source>
</evidence>
<gene>
    <name evidence="14" type="ORF">Bccel_1289</name>
</gene>
<dbReference type="PATRIC" id="fig|398512.5.peg.1339"/>
<evidence type="ECO:0000313" key="15">
    <source>
        <dbReference type="Proteomes" id="UP000036923"/>
    </source>
</evidence>
<dbReference type="InterPro" id="IPR002550">
    <property type="entry name" value="CNNM"/>
</dbReference>
<keyword evidence="3" id="KW-1003">Cell membrane</keyword>
<feature type="transmembrane region" description="Helical" evidence="11">
    <location>
        <begin position="56"/>
        <end position="78"/>
    </location>
</feature>
<evidence type="ECO:0000259" key="12">
    <source>
        <dbReference type="PROSITE" id="PS51371"/>
    </source>
</evidence>
<keyword evidence="4 10" id="KW-0812">Transmembrane</keyword>
<dbReference type="PANTHER" id="PTHR43099">
    <property type="entry name" value="UPF0053 PROTEIN YRKA"/>
    <property type="match status" value="1"/>
</dbReference>
<proteinExistence type="inferred from homology"/>